<evidence type="ECO:0000256" key="1">
    <source>
        <dbReference type="SAM" id="SignalP"/>
    </source>
</evidence>
<evidence type="ECO:0000313" key="2">
    <source>
        <dbReference type="EMBL" id="GGF59450.1"/>
    </source>
</evidence>
<dbReference type="Gene3D" id="3.40.190.10">
    <property type="entry name" value="Periplasmic binding protein-like II"/>
    <property type="match status" value="2"/>
</dbReference>
<reference evidence="2" key="1">
    <citation type="journal article" date="2014" name="Int. J. Syst. Evol. Microbiol.">
        <title>Complete genome sequence of Corynebacterium casei LMG S-19264T (=DSM 44701T), isolated from a smear-ripened cheese.</title>
        <authorList>
            <consortium name="US DOE Joint Genome Institute (JGI-PGF)"/>
            <person name="Walter F."/>
            <person name="Albersmeier A."/>
            <person name="Kalinowski J."/>
            <person name="Ruckert C."/>
        </authorList>
    </citation>
    <scope>NUCLEOTIDE SEQUENCE</scope>
    <source>
        <strain evidence="2">CGMCC 1.15254</strain>
    </source>
</reference>
<dbReference type="AlphaFoldDB" id="A0A917BXK6"/>
<feature type="signal peptide" evidence="1">
    <location>
        <begin position="1"/>
        <end position="20"/>
    </location>
</feature>
<protein>
    <recommendedName>
        <fullName evidence="4">Solute-binding protein family 3/N-terminal domain-containing protein</fullName>
    </recommendedName>
</protein>
<keyword evidence="3" id="KW-1185">Reference proteome</keyword>
<dbReference type="PANTHER" id="PTHR35936">
    <property type="entry name" value="MEMBRANE-BOUND LYTIC MUREIN TRANSGLYCOSYLASE F"/>
    <property type="match status" value="1"/>
</dbReference>
<evidence type="ECO:0008006" key="4">
    <source>
        <dbReference type="Google" id="ProtNLM"/>
    </source>
</evidence>
<dbReference type="EMBL" id="BMHV01000006">
    <property type="protein sequence ID" value="GGF59450.1"/>
    <property type="molecule type" value="Genomic_DNA"/>
</dbReference>
<organism evidence="2 3">
    <name type="scientific">Terasakiella brassicae</name>
    <dbReference type="NCBI Taxonomy" id="1634917"/>
    <lineage>
        <taxon>Bacteria</taxon>
        <taxon>Pseudomonadati</taxon>
        <taxon>Pseudomonadota</taxon>
        <taxon>Alphaproteobacteria</taxon>
        <taxon>Rhodospirillales</taxon>
        <taxon>Terasakiellaceae</taxon>
        <taxon>Terasakiella</taxon>
    </lineage>
</organism>
<name>A0A917BXK6_9PROT</name>
<feature type="chain" id="PRO_5038077144" description="Solute-binding protein family 3/N-terminal domain-containing protein" evidence="1">
    <location>
        <begin position="21"/>
        <end position="235"/>
    </location>
</feature>
<accession>A0A917BXK6</accession>
<gene>
    <name evidence="2" type="ORF">GCM10011332_11350</name>
</gene>
<evidence type="ECO:0000313" key="3">
    <source>
        <dbReference type="Proteomes" id="UP000632498"/>
    </source>
</evidence>
<proteinExistence type="predicted"/>
<comment type="caution">
    <text evidence="2">The sequence shown here is derived from an EMBL/GenBank/DDBJ whole genome shotgun (WGS) entry which is preliminary data.</text>
</comment>
<sequence length="235" mass="26739">MQRVFLLLVFLLVWHTPAQSKQVLTVGVYSFDPYFTIAEDGTLSGIWKDLLDQHLKTLDLQPVYKALPPPRLAKNIILGRTDMTISAHHIDVSDHVFYSNQPVSHITLNAYHKKDRPHISGLSGLRGKSVLIIRGYAYDGRIQFLKDPANKITVLETAEHQDAIRQLQNGNVDYLLDYARPIQNAMKKNQMAPDDFLVDLISQYSAYLVISKRSKNARTIMDSLDQRLLDTQPAQ</sequence>
<dbReference type="RefSeq" id="WP_188662653.1">
    <property type="nucleotide sequence ID" value="NZ_BMHV01000006.1"/>
</dbReference>
<dbReference type="SUPFAM" id="SSF53850">
    <property type="entry name" value="Periplasmic binding protein-like II"/>
    <property type="match status" value="1"/>
</dbReference>
<dbReference type="Proteomes" id="UP000632498">
    <property type="component" value="Unassembled WGS sequence"/>
</dbReference>
<dbReference type="PANTHER" id="PTHR35936:SF6">
    <property type="entry name" value="AMINO ACID ABC TRANSPORTER SUBSTRATE-BINDING PAAT FAMILY PROTEIN"/>
    <property type="match status" value="1"/>
</dbReference>
<keyword evidence="1" id="KW-0732">Signal</keyword>
<reference evidence="2" key="2">
    <citation type="submission" date="2020-09" db="EMBL/GenBank/DDBJ databases">
        <authorList>
            <person name="Sun Q."/>
            <person name="Zhou Y."/>
        </authorList>
    </citation>
    <scope>NUCLEOTIDE SEQUENCE</scope>
    <source>
        <strain evidence="2">CGMCC 1.15254</strain>
    </source>
</reference>